<dbReference type="SUPFAM" id="SSF50978">
    <property type="entry name" value="WD40 repeat-like"/>
    <property type="match status" value="1"/>
</dbReference>
<dbReference type="SMART" id="SM00320">
    <property type="entry name" value="WD40"/>
    <property type="match status" value="5"/>
</dbReference>
<dbReference type="InterPro" id="IPR015943">
    <property type="entry name" value="WD40/YVTN_repeat-like_dom_sf"/>
</dbReference>
<dbReference type="InterPro" id="IPR001680">
    <property type="entry name" value="WD40_rpt"/>
</dbReference>
<evidence type="ECO:0000313" key="6">
    <source>
        <dbReference type="EMBL" id="GMM50963.1"/>
    </source>
</evidence>
<evidence type="ECO:0000313" key="7">
    <source>
        <dbReference type="Proteomes" id="UP001362899"/>
    </source>
</evidence>
<proteinExistence type="predicted"/>
<dbReference type="PROSITE" id="PS50082">
    <property type="entry name" value="WD_REPEATS_2"/>
    <property type="match status" value="2"/>
</dbReference>
<gene>
    <name evidence="6" type="ORF">DASB73_019210</name>
</gene>
<dbReference type="PANTHER" id="PTHR22850">
    <property type="entry name" value="WD40 REPEAT FAMILY"/>
    <property type="match status" value="1"/>
</dbReference>
<accession>A0AAV5RII5</accession>
<comment type="caution">
    <text evidence="6">The sequence shown here is derived from an EMBL/GenBank/DDBJ whole genome shotgun (WGS) entry which is preliminary data.</text>
</comment>
<dbReference type="InterPro" id="IPR036322">
    <property type="entry name" value="WD40_repeat_dom_sf"/>
</dbReference>
<name>A0AAV5RII5_STABA</name>
<evidence type="ECO:0000256" key="1">
    <source>
        <dbReference type="ARBA" id="ARBA00022574"/>
    </source>
</evidence>
<keyword evidence="1 4" id="KW-0853">WD repeat</keyword>
<dbReference type="PROSITE" id="PS50294">
    <property type="entry name" value="WD_REPEATS_REGION"/>
    <property type="match status" value="1"/>
</dbReference>
<keyword evidence="7" id="KW-1185">Reference proteome</keyword>
<dbReference type="GO" id="GO:0006325">
    <property type="term" value="P:chromatin organization"/>
    <property type="evidence" value="ECO:0007669"/>
    <property type="project" value="UniProtKB-KW"/>
</dbReference>
<dbReference type="AlphaFoldDB" id="A0AAV5RII5"/>
<dbReference type="Pfam" id="PF00400">
    <property type="entry name" value="WD40"/>
    <property type="match status" value="2"/>
</dbReference>
<dbReference type="EMBL" id="BTGC01000003">
    <property type="protein sequence ID" value="GMM50963.1"/>
    <property type="molecule type" value="Genomic_DNA"/>
</dbReference>
<keyword evidence="2" id="KW-0677">Repeat</keyword>
<dbReference type="InterPro" id="IPR022052">
    <property type="entry name" value="Histone-bd_RBBP4-like_N"/>
</dbReference>
<sequence>MEDQSRFLAWKKNAQHIYTTLLVYELPWPSVTVQWMPELISNGAKREQRIVLATNTGGQDANYLRIAELTTPEALPLQLGDFDFESETVGGFSPQLACDLRIVQRITVSGTVYQARIMPANCNLVAIVSSTGESALLDLTKFPYQPVADYVPTISFVPADRNSTNAIMDEIKSEVVTSYQSVCCSWSPVNEGLLAIGNSRGEVSIYDIKTEYDHKKSSMAPINTITVDREISDIQFHPRRPGTLAFVSENLKLYVYQLSQGEPSLIIEHSCSSAPSALAWNPANDSLMVVGLSSGDLVLFDLRHEAVEIYSFKGHDDMVTSIDWNTHHPSIFVSASADRTTKIWDATKFENKPLFVHAGHQAPVTDVHWNPARPAMLASVAEDNSLHVYEPASDIIGF</sequence>
<dbReference type="Proteomes" id="UP001362899">
    <property type="component" value="Unassembled WGS sequence"/>
</dbReference>
<reference evidence="6 7" key="1">
    <citation type="journal article" date="2023" name="Elife">
        <title>Identification of key yeast species and microbe-microbe interactions impacting larval growth of Drosophila in the wild.</title>
        <authorList>
            <person name="Mure A."/>
            <person name="Sugiura Y."/>
            <person name="Maeda R."/>
            <person name="Honda K."/>
            <person name="Sakurai N."/>
            <person name="Takahashi Y."/>
            <person name="Watada M."/>
            <person name="Katoh T."/>
            <person name="Gotoh A."/>
            <person name="Gotoh Y."/>
            <person name="Taniguchi I."/>
            <person name="Nakamura K."/>
            <person name="Hayashi T."/>
            <person name="Katayama T."/>
            <person name="Uemura T."/>
            <person name="Hattori Y."/>
        </authorList>
    </citation>
    <scope>NUCLEOTIDE SEQUENCE [LARGE SCALE GENOMIC DNA]</scope>
    <source>
        <strain evidence="6 7">SB-73</strain>
    </source>
</reference>
<feature type="repeat" description="WD" evidence="4">
    <location>
        <begin position="312"/>
        <end position="345"/>
    </location>
</feature>
<dbReference type="InterPro" id="IPR050459">
    <property type="entry name" value="WD_repeat_RBAP46/RBAP48/MSI1"/>
</dbReference>
<dbReference type="Pfam" id="PF12265">
    <property type="entry name" value="CAF1C_H4-bd"/>
    <property type="match status" value="1"/>
</dbReference>
<evidence type="ECO:0000259" key="5">
    <source>
        <dbReference type="Pfam" id="PF12265"/>
    </source>
</evidence>
<evidence type="ECO:0000256" key="3">
    <source>
        <dbReference type="ARBA" id="ARBA00022853"/>
    </source>
</evidence>
<feature type="domain" description="Histone-binding protein RBBP4-like N-terminal" evidence="5">
    <location>
        <begin position="7"/>
        <end position="72"/>
    </location>
</feature>
<dbReference type="Gene3D" id="2.130.10.10">
    <property type="entry name" value="YVTN repeat-like/Quinoprotein amine dehydrogenase"/>
    <property type="match status" value="1"/>
</dbReference>
<evidence type="ECO:0000256" key="4">
    <source>
        <dbReference type="PROSITE-ProRule" id="PRU00221"/>
    </source>
</evidence>
<evidence type="ECO:0000256" key="2">
    <source>
        <dbReference type="ARBA" id="ARBA00022737"/>
    </source>
</evidence>
<keyword evidence="3" id="KW-0156">Chromatin regulator</keyword>
<protein>
    <submittedName>
        <fullName evidence="6">Msi1 protein</fullName>
    </submittedName>
</protein>
<organism evidence="6 7">
    <name type="scientific">Starmerella bacillaris</name>
    <name type="common">Yeast</name>
    <name type="synonym">Candida zemplinina</name>
    <dbReference type="NCBI Taxonomy" id="1247836"/>
    <lineage>
        <taxon>Eukaryota</taxon>
        <taxon>Fungi</taxon>
        <taxon>Dikarya</taxon>
        <taxon>Ascomycota</taxon>
        <taxon>Saccharomycotina</taxon>
        <taxon>Dipodascomycetes</taxon>
        <taxon>Dipodascales</taxon>
        <taxon>Trichomonascaceae</taxon>
        <taxon>Starmerella</taxon>
    </lineage>
</organism>
<feature type="repeat" description="WD" evidence="4">
    <location>
        <begin position="357"/>
        <end position="390"/>
    </location>
</feature>